<proteinExistence type="predicted"/>
<evidence type="ECO:0000313" key="2">
    <source>
        <dbReference type="Proteomes" id="UP000026961"/>
    </source>
</evidence>
<evidence type="ECO:0000313" key="1">
    <source>
        <dbReference type="EnsemblPlants" id="OGLUM12G15740.1"/>
    </source>
</evidence>
<reference evidence="1" key="1">
    <citation type="submission" date="2015-04" db="UniProtKB">
        <authorList>
            <consortium name="EnsemblPlants"/>
        </authorList>
    </citation>
    <scope>IDENTIFICATION</scope>
</reference>
<organism evidence="1">
    <name type="scientific">Oryza glumipatula</name>
    <dbReference type="NCBI Taxonomy" id="40148"/>
    <lineage>
        <taxon>Eukaryota</taxon>
        <taxon>Viridiplantae</taxon>
        <taxon>Streptophyta</taxon>
        <taxon>Embryophyta</taxon>
        <taxon>Tracheophyta</taxon>
        <taxon>Spermatophyta</taxon>
        <taxon>Magnoliopsida</taxon>
        <taxon>Liliopsida</taxon>
        <taxon>Poales</taxon>
        <taxon>Poaceae</taxon>
        <taxon>BOP clade</taxon>
        <taxon>Oryzoideae</taxon>
        <taxon>Oryzeae</taxon>
        <taxon>Oryzinae</taxon>
        <taxon>Oryza</taxon>
    </lineage>
</organism>
<protein>
    <submittedName>
        <fullName evidence="1">Uncharacterized protein</fullName>
    </submittedName>
</protein>
<accession>A0A0E0BTI3</accession>
<dbReference type="EnsemblPlants" id="OGLUM12G15740.1">
    <property type="protein sequence ID" value="OGLUM12G15740.1"/>
    <property type="gene ID" value="OGLUM12G15740"/>
</dbReference>
<dbReference type="AlphaFoldDB" id="A0A0E0BTI3"/>
<dbReference type="Gramene" id="OGLUM12G15740.1">
    <property type="protein sequence ID" value="OGLUM12G15740.1"/>
    <property type="gene ID" value="OGLUM12G15740"/>
</dbReference>
<sequence>MYPLLLPLLQEAILDVLGEPEFRKILLRSVLEVTMKDMKLLEMSVLEVTMEDMELLAMSVLEVTMEDMKLLEMCDGGCYTCSCFQFVRWIMCFFTCFVLSELC</sequence>
<dbReference type="Proteomes" id="UP000026961">
    <property type="component" value="Chromosome 12"/>
</dbReference>
<reference evidence="1" key="2">
    <citation type="submission" date="2018-05" db="EMBL/GenBank/DDBJ databases">
        <title>OgluRS3 (Oryza glumaepatula Reference Sequence Version 3).</title>
        <authorList>
            <person name="Zhang J."/>
            <person name="Kudrna D."/>
            <person name="Lee S."/>
            <person name="Talag J."/>
            <person name="Welchert J."/>
            <person name="Wing R.A."/>
        </authorList>
    </citation>
    <scope>NUCLEOTIDE SEQUENCE [LARGE SCALE GENOMIC DNA]</scope>
</reference>
<name>A0A0E0BTI3_9ORYZ</name>
<keyword evidence="2" id="KW-1185">Reference proteome</keyword>
<dbReference type="HOGENOM" id="CLU_2267964_0_0_1"/>